<name>A0A346XRT5_9ACTN</name>
<dbReference type="RefSeq" id="WP_216826318.1">
    <property type="nucleotide sequence ID" value="NZ_CP031165.1"/>
</dbReference>
<evidence type="ECO:0000256" key="1">
    <source>
        <dbReference type="SAM" id="MobiDB-lite"/>
    </source>
</evidence>
<dbReference type="PROSITE" id="PS51257">
    <property type="entry name" value="PROKAR_LIPOPROTEIN"/>
    <property type="match status" value="1"/>
</dbReference>
<dbReference type="KEGG" id="euz:DVS28_a0224"/>
<feature type="signal peptide" evidence="2">
    <location>
        <begin position="1"/>
        <end position="31"/>
    </location>
</feature>
<dbReference type="AlphaFoldDB" id="A0A346XRT5"/>
<evidence type="ECO:0000256" key="2">
    <source>
        <dbReference type="SAM" id="SignalP"/>
    </source>
</evidence>
<dbReference type="EMBL" id="CP031165">
    <property type="protein sequence ID" value="AXV04932.1"/>
    <property type="molecule type" value="Genomic_DNA"/>
</dbReference>
<feature type="chain" id="PRO_5017013352" evidence="2">
    <location>
        <begin position="32"/>
        <end position="221"/>
    </location>
</feature>
<evidence type="ECO:0000313" key="4">
    <source>
        <dbReference type="Proteomes" id="UP000264006"/>
    </source>
</evidence>
<proteinExistence type="predicted"/>
<organism evidence="3 4">
    <name type="scientific">Euzebya pacifica</name>
    <dbReference type="NCBI Taxonomy" id="1608957"/>
    <lineage>
        <taxon>Bacteria</taxon>
        <taxon>Bacillati</taxon>
        <taxon>Actinomycetota</taxon>
        <taxon>Nitriliruptoria</taxon>
        <taxon>Euzebyales</taxon>
    </lineage>
</organism>
<accession>A0A346XRT5</accession>
<dbReference type="Proteomes" id="UP000264006">
    <property type="component" value="Chromosome"/>
</dbReference>
<sequence>MALTTRHPFPTTAAAVLALLLLLAGCGSDDAASDTADAASDTADAASDTADPTEEVAPTAAEAAAPTATEEAAAEAGDTLELTAVDYAYDGVPGEVSAGTQLALVGAPDAEPHEAVVFRLAEDETRSAQEILAEGGPDAPPPGEFAGVLIAPPGGAPGFAPEGPVVLDQPGRYLLVCFIPVGTTPDAFAALAEGGGTAADLPATGPPHFTQGMAAELTVAA</sequence>
<gene>
    <name evidence="3" type="ORF">DVS28_a0224</name>
</gene>
<evidence type="ECO:0000313" key="3">
    <source>
        <dbReference type="EMBL" id="AXV04932.1"/>
    </source>
</evidence>
<keyword evidence="4" id="KW-1185">Reference proteome</keyword>
<protein>
    <submittedName>
        <fullName evidence="3">Uncharacterized protein</fullName>
    </submittedName>
</protein>
<reference evidence="3 4" key="1">
    <citation type="submission" date="2018-09" db="EMBL/GenBank/DDBJ databases">
        <title>Complete genome sequence of Euzebya sp. DY32-46 isolated from seawater of Pacific Ocean.</title>
        <authorList>
            <person name="Xu L."/>
            <person name="Wu Y.-H."/>
            <person name="Xu X.-W."/>
        </authorList>
    </citation>
    <scope>NUCLEOTIDE SEQUENCE [LARGE SCALE GENOMIC DNA]</scope>
    <source>
        <strain evidence="3 4">DY32-46</strain>
    </source>
</reference>
<feature type="region of interest" description="Disordered" evidence="1">
    <location>
        <begin position="31"/>
        <end position="75"/>
    </location>
</feature>
<keyword evidence="2" id="KW-0732">Signal</keyword>